<sequence>MFTETKSDSAPPFIQNINMGWVEPFPSMFYCQVKFSVEQYDDELFTEFSIPFPNQLILAVVKRKAEYLAARYAAQKALRLFGCNETPGTSSNRSPVWPSEWCGSLSHSDECSIAVIAPKKSGMTPGVDIEFFAPETMRDTADMFVSADEKYVLSDSGIDYTTALLLIFSVKESLFKALYPEVGRFFNFDAAKVCRIDTSNKKITLELTQNLSRNRITGSRIEGYYSISDGRVITVVA</sequence>
<comment type="function">
    <text evidence="1">Involved in the biosynthesis of the siderophore enterobactin (enterochelin), which is a macrocyclic trimeric lactone of N-(2,3-dihydroxybenzoyl)-serine. The serine trilactone serves as a scaffolding for the three catechol functionalities that provide hexadentate coordination for the tightly ligated iron(2+) atoms. Plays an essential role in the assembly of the enterobactin by catalyzing the transfer of the 4'-phosphopantetheine (Ppant) moiety from coenzyme A to the apo-domains of both EntB (ArCP domain) and EntF (PCP domain) to yield their holo-forms which make them competent for the activation of 2,3-dihydroxybenzoate (DHB) and L-serine, respectively.</text>
</comment>
<dbReference type="UniPathway" id="UPA00017"/>
<comment type="similarity">
    <text evidence="3">Belongs to the P-Pant transferase superfamily. EntD family.</text>
</comment>
<organism evidence="16 17">
    <name type="scientific">Pantoea ananas</name>
    <name type="common">Erwinia uredovora</name>
    <dbReference type="NCBI Taxonomy" id="553"/>
    <lineage>
        <taxon>Bacteria</taxon>
        <taxon>Pseudomonadati</taxon>
        <taxon>Pseudomonadota</taxon>
        <taxon>Gammaproteobacteria</taxon>
        <taxon>Enterobacterales</taxon>
        <taxon>Erwiniaceae</taxon>
        <taxon>Pantoea</taxon>
    </lineage>
</organism>
<comment type="subunit">
    <text evidence="4">EntB, EntD, EntE, and EntF form a multienzyme complex called enterobactin synthase.</text>
</comment>
<dbReference type="InterPro" id="IPR003542">
    <property type="entry name" value="Enbac_synth_compD-like"/>
</dbReference>
<comment type="pathway">
    <text evidence="2">Siderophore biosynthesis; enterobactin biosynthesis.</text>
</comment>
<dbReference type="EMBL" id="CP059083">
    <property type="protein sequence ID" value="QTC44344.1"/>
    <property type="molecule type" value="Genomic_DNA"/>
</dbReference>
<dbReference type="GO" id="GO:0009366">
    <property type="term" value="C:enterobactin synthetase complex"/>
    <property type="evidence" value="ECO:0007669"/>
    <property type="project" value="InterPro"/>
</dbReference>
<feature type="domain" description="4'-phosphopantetheinyl transferase N-terminal" evidence="15">
    <location>
        <begin position="58"/>
        <end position="117"/>
    </location>
</feature>
<keyword evidence="13" id="KW-0479">Metal-binding</keyword>
<dbReference type="GO" id="GO:0008897">
    <property type="term" value="F:holo-[acyl-carrier-protein] synthase activity"/>
    <property type="evidence" value="ECO:0007669"/>
    <property type="project" value="InterPro"/>
</dbReference>
<dbReference type="AlphaFoldDB" id="A0A8A4JXD7"/>
<gene>
    <name evidence="16" type="ORF">H0Z12_00275</name>
</gene>
<dbReference type="Proteomes" id="UP000663901">
    <property type="component" value="Plasmid pOC5aA"/>
</dbReference>
<comment type="catalytic activity">
    <reaction evidence="10">
        <text>apo-[aryl-carrier protein] + CoA = holo-[aryl-carrier protein] + adenosine 3',5'-bisphosphate + H(+)</text>
        <dbReference type="Rhea" id="RHEA:48404"/>
        <dbReference type="Rhea" id="RHEA-COMP:15903"/>
        <dbReference type="Rhea" id="RHEA-COMP:17557"/>
        <dbReference type="ChEBI" id="CHEBI:15378"/>
        <dbReference type="ChEBI" id="CHEBI:29999"/>
        <dbReference type="ChEBI" id="CHEBI:57287"/>
        <dbReference type="ChEBI" id="CHEBI:58343"/>
        <dbReference type="ChEBI" id="CHEBI:64479"/>
    </reaction>
</comment>
<geneLocation type="plasmid" evidence="16 17">
    <name>pOC5aA</name>
</geneLocation>
<reference evidence="16" key="1">
    <citation type="submission" date="2020-07" db="EMBL/GenBank/DDBJ databases">
        <title>Genome Sequences for Panteoa spp. that cause Center Rot in Onions.</title>
        <authorList>
            <person name="Asselin J.A."/>
            <person name="Helmann T."/>
            <person name="Beer S."/>
            <person name="Stodghill P."/>
        </authorList>
    </citation>
    <scope>NUCLEOTIDE SEQUENCE</scope>
    <source>
        <strain evidence="16">OC5a</strain>
        <plasmid evidence="16">pOC5aA</plasmid>
    </source>
</reference>
<evidence type="ECO:0000256" key="1">
    <source>
        <dbReference type="ARBA" id="ARBA00003937"/>
    </source>
</evidence>
<keyword evidence="16" id="KW-0614">Plasmid</keyword>
<feature type="binding site" evidence="13">
    <location>
        <position position="129"/>
    </location>
    <ligand>
        <name>Mg(2+)</name>
        <dbReference type="ChEBI" id="CHEBI:18420"/>
    </ligand>
</feature>
<dbReference type="GO" id="GO:0009239">
    <property type="term" value="P:enterobactin biosynthetic process"/>
    <property type="evidence" value="ECO:0007669"/>
    <property type="project" value="UniProtKB-UniPathway"/>
</dbReference>
<keyword evidence="13" id="KW-0460">Magnesium</keyword>
<feature type="binding site" evidence="12">
    <location>
        <position position="176"/>
    </location>
    <ligand>
        <name>CoA</name>
        <dbReference type="ChEBI" id="CHEBI:57287"/>
    </ligand>
</feature>
<evidence type="ECO:0000256" key="11">
    <source>
        <dbReference type="ARBA" id="ARBA00049191"/>
    </source>
</evidence>
<feature type="binding site" evidence="12">
    <location>
        <position position="172"/>
    </location>
    <ligand>
        <name>CoA</name>
        <dbReference type="ChEBI" id="CHEBI:57287"/>
    </ligand>
</feature>
<evidence type="ECO:0000256" key="6">
    <source>
        <dbReference type="ARBA" id="ARBA00022679"/>
    </source>
</evidence>
<dbReference type="InterPro" id="IPR041354">
    <property type="entry name" value="4PPT_N"/>
</dbReference>
<evidence type="ECO:0000256" key="4">
    <source>
        <dbReference type="ARBA" id="ARBA00011503"/>
    </source>
</evidence>
<evidence type="ECO:0000256" key="2">
    <source>
        <dbReference type="ARBA" id="ARBA00004993"/>
    </source>
</evidence>
<dbReference type="Pfam" id="PF01648">
    <property type="entry name" value="ACPS"/>
    <property type="match status" value="1"/>
</dbReference>
<feature type="binding site" evidence="12">
    <location>
        <begin position="106"/>
        <end position="107"/>
    </location>
    <ligand>
        <name>CoA</name>
        <dbReference type="ChEBI" id="CHEBI:57287"/>
    </ligand>
</feature>
<accession>A0A8A4JXD7</accession>
<evidence type="ECO:0000256" key="7">
    <source>
        <dbReference type="ARBA" id="ARBA00023191"/>
    </source>
</evidence>
<dbReference type="RefSeq" id="WP_024472081.1">
    <property type="nucleotide sequence ID" value="NZ_CAEI01000119.1"/>
</dbReference>
<evidence type="ECO:0000256" key="3">
    <source>
        <dbReference type="ARBA" id="ARBA00008342"/>
    </source>
</evidence>
<dbReference type="PANTHER" id="PTHR38096:SF1">
    <property type="entry name" value="ENTEROBACTIN SYNTHASE COMPONENT D"/>
    <property type="match status" value="1"/>
</dbReference>
<comment type="catalytic activity">
    <reaction evidence="11">
        <text>apo-[peptidyl-carrier protein] + CoA = holo-[peptidyl-carrier protein] + adenosine 3',5'-bisphosphate + H(+)</text>
        <dbReference type="Rhea" id="RHEA:46228"/>
        <dbReference type="Rhea" id="RHEA-COMP:11479"/>
        <dbReference type="Rhea" id="RHEA-COMP:11480"/>
        <dbReference type="ChEBI" id="CHEBI:15378"/>
        <dbReference type="ChEBI" id="CHEBI:29999"/>
        <dbReference type="ChEBI" id="CHEBI:57287"/>
        <dbReference type="ChEBI" id="CHEBI:58343"/>
        <dbReference type="ChEBI" id="CHEBI:64479"/>
    </reaction>
</comment>
<evidence type="ECO:0000313" key="17">
    <source>
        <dbReference type="Proteomes" id="UP000663901"/>
    </source>
</evidence>
<feature type="binding site" evidence="12">
    <location>
        <position position="128"/>
    </location>
    <ligand>
        <name>CoA</name>
        <dbReference type="ChEBI" id="CHEBI:57287"/>
    </ligand>
</feature>
<dbReference type="SUPFAM" id="SSF56214">
    <property type="entry name" value="4'-phosphopantetheinyl transferase"/>
    <property type="match status" value="1"/>
</dbReference>
<dbReference type="PANTHER" id="PTHR38096">
    <property type="entry name" value="ENTEROBACTIN SYNTHASE COMPONENT D"/>
    <property type="match status" value="1"/>
</dbReference>
<dbReference type="InterPro" id="IPR037143">
    <property type="entry name" value="4-PPantetheinyl_Trfase_dom_sf"/>
</dbReference>
<dbReference type="GO" id="GO:0005886">
    <property type="term" value="C:plasma membrane"/>
    <property type="evidence" value="ECO:0007669"/>
    <property type="project" value="TreeGrafter"/>
</dbReference>
<feature type="domain" description="4'-phosphopantetheinyl transferase" evidence="14">
    <location>
        <begin position="126"/>
        <end position="213"/>
    </location>
</feature>
<evidence type="ECO:0000256" key="12">
    <source>
        <dbReference type="PIRSR" id="PIRSR603542-1"/>
    </source>
</evidence>
<evidence type="ECO:0000256" key="10">
    <source>
        <dbReference type="ARBA" id="ARBA00049176"/>
    </source>
</evidence>
<evidence type="ECO:0000256" key="8">
    <source>
        <dbReference type="ARBA" id="ARBA00029894"/>
    </source>
</evidence>
<evidence type="ECO:0000259" key="15">
    <source>
        <dbReference type="Pfam" id="PF17837"/>
    </source>
</evidence>
<name>A0A8A4JXD7_PANAN</name>
<feature type="binding site" evidence="13">
    <location>
        <position position="128"/>
    </location>
    <ligand>
        <name>Mg(2+)</name>
        <dbReference type="ChEBI" id="CHEBI:18420"/>
    </ligand>
</feature>
<proteinExistence type="inferred from homology"/>
<keyword evidence="7" id="KW-0259">Enterobactin biosynthesis</keyword>
<dbReference type="PRINTS" id="PR01399">
    <property type="entry name" value="ENTSNTHTASED"/>
</dbReference>
<protein>
    <recommendedName>
        <fullName evidence="5">Enterobactin synthase component D</fullName>
    </recommendedName>
    <alternativeName>
        <fullName evidence="8">4'-phosphopantetheinyl transferase EntD</fullName>
    </alternativeName>
    <alternativeName>
        <fullName evidence="9">Enterochelin synthase D</fullName>
    </alternativeName>
</protein>
<evidence type="ECO:0000256" key="9">
    <source>
        <dbReference type="ARBA" id="ARBA00031996"/>
    </source>
</evidence>
<dbReference type="InterPro" id="IPR008278">
    <property type="entry name" value="4-PPantetheinyl_Trfase_dom"/>
</dbReference>
<evidence type="ECO:0000259" key="14">
    <source>
        <dbReference type="Pfam" id="PF01648"/>
    </source>
</evidence>
<feature type="binding site" evidence="12">
    <location>
        <position position="63"/>
    </location>
    <ligand>
        <name>CoA</name>
        <dbReference type="ChEBI" id="CHEBI:57287"/>
    </ligand>
</feature>
<evidence type="ECO:0000256" key="5">
    <source>
        <dbReference type="ARBA" id="ARBA00019087"/>
    </source>
</evidence>
<comment type="cofactor">
    <cofactor evidence="13">
        <name>Mg(2+)</name>
        <dbReference type="ChEBI" id="CHEBI:18420"/>
    </cofactor>
</comment>
<feature type="binding site" evidence="12">
    <location>
        <position position="71"/>
    </location>
    <ligand>
        <name>CoA</name>
        <dbReference type="ChEBI" id="CHEBI:57287"/>
    </ligand>
</feature>
<dbReference type="Pfam" id="PF17837">
    <property type="entry name" value="4PPT_N"/>
    <property type="match status" value="1"/>
</dbReference>
<keyword evidence="6 16" id="KW-0808">Transferase</keyword>
<evidence type="ECO:0000256" key="13">
    <source>
        <dbReference type="PIRSR" id="PIRSR603542-2"/>
    </source>
</evidence>
<evidence type="ECO:0000313" key="16">
    <source>
        <dbReference type="EMBL" id="QTC44344.1"/>
    </source>
</evidence>
<dbReference type="GO" id="GO:0000287">
    <property type="term" value="F:magnesium ion binding"/>
    <property type="evidence" value="ECO:0007669"/>
    <property type="project" value="InterPro"/>
</dbReference>
<feature type="binding site" evidence="13">
    <location>
        <position position="130"/>
    </location>
    <ligand>
        <name>Mg(2+)</name>
        <dbReference type="ChEBI" id="CHEBI:18420"/>
    </ligand>
</feature>